<dbReference type="Pfam" id="PF12733">
    <property type="entry name" value="Cadherin-like"/>
    <property type="match status" value="1"/>
</dbReference>
<protein>
    <recommendedName>
        <fullName evidence="1">Cadherin-like beta-sandwich-like domain-containing protein</fullName>
    </recommendedName>
</protein>
<organism evidence="2 3">
    <name type="scientific">Cymbomonas tetramitiformis</name>
    <dbReference type="NCBI Taxonomy" id="36881"/>
    <lineage>
        <taxon>Eukaryota</taxon>
        <taxon>Viridiplantae</taxon>
        <taxon>Chlorophyta</taxon>
        <taxon>Pyramimonadophyceae</taxon>
        <taxon>Pyramimonadales</taxon>
        <taxon>Pyramimonadaceae</taxon>
        <taxon>Cymbomonas</taxon>
    </lineage>
</organism>
<dbReference type="EMBL" id="LGRX02033329">
    <property type="protein sequence ID" value="KAK3241711.1"/>
    <property type="molecule type" value="Genomic_DNA"/>
</dbReference>
<gene>
    <name evidence="2" type="ORF">CYMTET_48547</name>
</gene>
<evidence type="ECO:0000259" key="1">
    <source>
        <dbReference type="Pfam" id="PF12733"/>
    </source>
</evidence>
<accession>A0AAE0BS28</accession>
<name>A0AAE0BS28_9CHLO</name>
<dbReference type="Proteomes" id="UP001190700">
    <property type="component" value="Unassembled WGS sequence"/>
</dbReference>
<reference evidence="2 3" key="1">
    <citation type="journal article" date="2015" name="Genome Biol. Evol.">
        <title>Comparative Genomics of a Bacterivorous Green Alga Reveals Evolutionary Causalities and Consequences of Phago-Mixotrophic Mode of Nutrition.</title>
        <authorList>
            <person name="Burns J.A."/>
            <person name="Paasch A."/>
            <person name="Narechania A."/>
            <person name="Kim E."/>
        </authorList>
    </citation>
    <scope>NUCLEOTIDE SEQUENCE [LARGE SCALE GENOMIC DNA]</scope>
    <source>
        <strain evidence="2 3">PLY_AMNH</strain>
    </source>
</reference>
<dbReference type="AlphaFoldDB" id="A0AAE0BS28"/>
<keyword evidence="3" id="KW-1185">Reference proteome</keyword>
<dbReference type="InterPro" id="IPR025883">
    <property type="entry name" value="Cadherin-like_domain"/>
</dbReference>
<comment type="caution">
    <text evidence="2">The sequence shown here is derived from an EMBL/GenBank/DDBJ whole genome shotgun (WGS) entry which is preliminary data.</text>
</comment>
<sequence>MSVNLLQIDAEVSLGDGTSMQVDGFKQVPAMITPPFSPEVTEYTVDVPSATVRIRVNGMSYSHGCVKIQGVQGNMRTIDIPASGTQVSVAQHDPDDVLKKTYSFTVNKSVPGESYFNVVIASPTDEALQIFGRLSSLHRACSVLIT</sequence>
<evidence type="ECO:0000313" key="2">
    <source>
        <dbReference type="EMBL" id="KAK3241711.1"/>
    </source>
</evidence>
<proteinExistence type="predicted"/>
<evidence type="ECO:0000313" key="3">
    <source>
        <dbReference type="Proteomes" id="UP001190700"/>
    </source>
</evidence>
<feature type="domain" description="Cadherin-like beta-sandwich-like" evidence="1">
    <location>
        <begin position="33"/>
        <end position="108"/>
    </location>
</feature>